<accession>A0AAE0V9N8</accession>
<gene>
    <name evidence="1" type="ORF">QTP70_002076</name>
</gene>
<protein>
    <submittedName>
        <fullName evidence="1">Uncharacterized protein</fullName>
    </submittedName>
</protein>
<proteinExistence type="predicted"/>
<sequence length="85" mass="10107">MEFSPGEMEEAERRYIYPLKAYCALWFWLWLRDGCGSGFRFLRARHPYSSIRLIKVRGVWVQVSVNMKENTLAGHSCFCPYHLIM</sequence>
<dbReference type="EMBL" id="JAUCMX010000005">
    <property type="protein sequence ID" value="KAK3545210.1"/>
    <property type="molecule type" value="Genomic_DNA"/>
</dbReference>
<evidence type="ECO:0000313" key="2">
    <source>
        <dbReference type="Proteomes" id="UP001274896"/>
    </source>
</evidence>
<reference evidence="1" key="1">
    <citation type="submission" date="2023-06" db="EMBL/GenBank/DDBJ databases">
        <title>Male Hemibagrus guttatus genome.</title>
        <authorList>
            <person name="Bian C."/>
        </authorList>
    </citation>
    <scope>NUCLEOTIDE SEQUENCE</scope>
    <source>
        <strain evidence="1">Male_cb2023</strain>
        <tissue evidence="1">Muscle</tissue>
    </source>
</reference>
<name>A0AAE0V9N8_9TELE</name>
<dbReference type="AlphaFoldDB" id="A0AAE0V9N8"/>
<organism evidence="1 2">
    <name type="scientific">Hemibagrus guttatus</name>
    <dbReference type="NCBI Taxonomy" id="175788"/>
    <lineage>
        <taxon>Eukaryota</taxon>
        <taxon>Metazoa</taxon>
        <taxon>Chordata</taxon>
        <taxon>Craniata</taxon>
        <taxon>Vertebrata</taxon>
        <taxon>Euteleostomi</taxon>
        <taxon>Actinopterygii</taxon>
        <taxon>Neopterygii</taxon>
        <taxon>Teleostei</taxon>
        <taxon>Ostariophysi</taxon>
        <taxon>Siluriformes</taxon>
        <taxon>Bagridae</taxon>
        <taxon>Hemibagrus</taxon>
    </lineage>
</organism>
<evidence type="ECO:0000313" key="1">
    <source>
        <dbReference type="EMBL" id="KAK3545210.1"/>
    </source>
</evidence>
<keyword evidence="2" id="KW-1185">Reference proteome</keyword>
<comment type="caution">
    <text evidence="1">The sequence shown here is derived from an EMBL/GenBank/DDBJ whole genome shotgun (WGS) entry which is preliminary data.</text>
</comment>
<dbReference type="Proteomes" id="UP001274896">
    <property type="component" value="Unassembled WGS sequence"/>
</dbReference>